<dbReference type="Gene3D" id="3.90.220.20">
    <property type="entry name" value="DNA methylase specificity domains"/>
    <property type="match status" value="1"/>
</dbReference>
<keyword evidence="1" id="KW-0680">Restriction system</keyword>
<dbReference type="GO" id="GO:0009307">
    <property type="term" value="P:DNA restriction-modification system"/>
    <property type="evidence" value="ECO:0007669"/>
    <property type="project" value="UniProtKB-KW"/>
</dbReference>
<dbReference type="Proteomes" id="UP000324288">
    <property type="component" value="Chromosome"/>
</dbReference>
<evidence type="ECO:0008006" key="5">
    <source>
        <dbReference type="Google" id="ProtNLM"/>
    </source>
</evidence>
<evidence type="ECO:0000256" key="1">
    <source>
        <dbReference type="ARBA" id="ARBA00022747"/>
    </source>
</evidence>
<dbReference type="EMBL" id="LR584267">
    <property type="protein sequence ID" value="VHO00583.1"/>
    <property type="molecule type" value="Genomic_DNA"/>
</dbReference>
<dbReference type="AlphaFoldDB" id="A0A5E3ZX85"/>
<keyword evidence="2" id="KW-0238">DNA-binding</keyword>
<keyword evidence="4" id="KW-1185">Reference proteome</keyword>
<organism evidence="3 4">
    <name type="scientific">Lawsonella clevelandensis</name>
    <dbReference type="NCBI Taxonomy" id="1528099"/>
    <lineage>
        <taxon>Bacteria</taxon>
        <taxon>Bacillati</taxon>
        <taxon>Actinomycetota</taxon>
        <taxon>Actinomycetes</taxon>
        <taxon>Mycobacteriales</taxon>
        <taxon>Lawsonellaceae</taxon>
        <taxon>Lawsonella</taxon>
    </lineage>
</organism>
<protein>
    <recommendedName>
        <fullName evidence="5">Type I restriction modification DNA specificity domain-containing protein</fullName>
    </recommendedName>
</protein>
<dbReference type="Gene3D" id="1.10.287.1120">
    <property type="entry name" value="Bipartite methylase S protein"/>
    <property type="match status" value="1"/>
</dbReference>
<dbReference type="InterPro" id="IPR044946">
    <property type="entry name" value="Restrct_endonuc_typeI_TRD_sf"/>
</dbReference>
<accession>A0A5E3ZX85</accession>
<evidence type="ECO:0000313" key="3">
    <source>
        <dbReference type="EMBL" id="VHO00583.1"/>
    </source>
</evidence>
<sequence>MSIGSKMPRADWKYVSEFPYLVPKQIHEQQNIGLLFEGLELYIALHQRKLEKLQQLKSAFLTKMFV</sequence>
<evidence type="ECO:0000313" key="4">
    <source>
        <dbReference type="Proteomes" id="UP000324288"/>
    </source>
</evidence>
<gene>
    <name evidence="3" type="ORF">LC603019_00868</name>
</gene>
<evidence type="ECO:0000256" key="2">
    <source>
        <dbReference type="ARBA" id="ARBA00023125"/>
    </source>
</evidence>
<dbReference type="GO" id="GO:0003677">
    <property type="term" value="F:DNA binding"/>
    <property type="evidence" value="ECO:0007669"/>
    <property type="project" value="UniProtKB-KW"/>
</dbReference>
<name>A0A5E3ZX85_9ACTN</name>
<reference evidence="3 4" key="1">
    <citation type="submission" date="2019-04" db="EMBL/GenBank/DDBJ databases">
        <authorList>
            <person name="Seth-Smith MB H."/>
            <person name="Seth-Smith H."/>
        </authorList>
    </citation>
    <scope>NUCLEOTIDE SEQUENCE [LARGE SCALE GENOMIC DNA]</scope>
    <source>
        <strain evidence="3">USB-603019</strain>
    </source>
</reference>
<dbReference type="SUPFAM" id="SSF116734">
    <property type="entry name" value="DNA methylase specificity domain"/>
    <property type="match status" value="1"/>
</dbReference>
<proteinExistence type="predicted"/>